<feature type="binding site" evidence="6">
    <location>
        <position position="495"/>
    </location>
    <ligand>
        <name>ATP</name>
        <dbReference type="ChEBI" id="CHEBI:30616"/>
    </ligand>
</feature>
<gene>
    <name evidence="6" type="primary">groEL</name>
    <name evidence="6" type="synonym">groL</name>
    <name evidence="9" type="ORF">LX77_02671</name>
</gene>
<dbReference type="Pfam" id="PF00118">
    <property type="entry name" value="Cpn60_TCP1"/>
    <property type="match status" value="1"/>
</dbReference>
<protein>
    <recommendedName>
        <fullName evidence="6">Chaperonin GroEL</fullName>
        <ecNumber evidence="6">5.6.1.7</ecNumber>
    </recommendedName>
    <alternativeName>
        <fullName evidence="6">60 kDa chaperonin</fullName>
    </alternativeName>
    <alternativeName>
        <fullName evidence="6">Chaperonin-60</fullName>
        <shortName evidence="6">Cpn60</shortName>
    </alternativeName>
</protein>
<dbReference type="SUPFAM" id="SSF48592">
    <property type="entry name" value="GroEL equatorial domain-like"/>
    <property type="match status" value="1"/>
</dbReference>
<evidence type="ECO:0000313" key="10">
    <source>
        <dbReference type="Proteomes" id="UP000248987"/>
    </source>
</evidence>
<dbReference type="FunFam" id="3.50.7.10:FF:000001">
    <property type="entry name" value="60 kDa chaperonin"/>
    <property type="match status" value="1"/>
</dbReference>
<dbReference type="InterPro" id="IPR018370">
    <property type="entry name" value="Chaperonin_Cpn60_CS"/>
</dbReference>
<dbReference type="Gene3D" id="3.50.7.10">
    <property type="entry name" value="GroEL"/>
    <property type="match status" value="1"/>
</dbReference>
<dbReference type="PRINTS" id="PR00298">
    <property type="entry name" value="CHAPERONIN60"/>
</dbReference>
<dbReference type="GO" id="GO:0016853">
    <property type="term" value="F:isomerase activity"/>
    <property type="evidence" value="ECO:0007669"/>
    <property type="project" value="UniProtKB-KW"/>
</dbReference>
<name>A0A1A7QHE2_9FLAO</name>
<accession>A0A1A7QHE2</accession>
<dbReference type="SUPFAM" id="SSF54849">
    <property type="entry name" value="GroEL-intermediate domain like"/>
    <property type="match status" value="1"/>
</dbReference>
<evidence type="ECO:0000256" key="4">
    <source>
        <dbReference type="ARBA" id="ARBA00023186"/>
    </source>
</evidence>
<dbReference type="PROSITE" id="PS00296">
    <property type="entry name" value="CHAPERONINS_CPN60"/>
    <property type="match status" value="1"/>
</dbReference>
<evidence type="ECO:0000256" key="6">
    <source>
        <dbReference type="HAMAP-Rule" id="MF_00600"/>
    </source>
</evidence>
<comment type="caution">
    <text evidence="9">The sequence shown here is derived from an EMBL/GenBank/DDBJ whole genome shotgun (WGS) entry which is preliminary data.</text>
</comment>
<organism evidence="9 10">
    <name type="scientific">Gelidibacter algens</name>
    <dbReference type="NCBI Taxonomy" id="49280"/>
    <lineage>
        <taxon>Bacteria</taxon>
        <taxon>Pseudomonadati</taxon>
        <taxon>Bacteroidota</taxon>
        <taxon>Flavobacteriia</taxon>
        <taxon>Flavobacteriales</taxon>
        <taxon>Flavobacteriaceae</taxon>
        <taxon>Gelidibacter</taxon>
    </lineage>
</organism>
<dbReference type="RefSeq" id="WP_066439095.1">
    <property type="nucleotide sequence ID" value="NZ_LZRN01000097.1"/>
</dbReference>
<dbReference type="InterPro" id="IPR027413">
    <property type="entry name" value="GROEL-like_equatorial_sf"/>
</dbReference>
<keyword evidence="4 6" id="KW-0143">Chaperone</keyword>
<dbReference type="CDD" id="cd03344">
    <property type="entry name" value="GroEL"/>
    <property type="match status" value="1"/>
</dbReference>
<dbReference type="InterPro" id="IPR001844">
    <property type="entry name" value="Cpn60/GroEL"/>
</dbReference>
<dbReference type="NCBIfam" id="NF000592">
    <property type="entry name" value="PRK00013.1"/>
    <property type="match status" value="1"/>
</dbReference>
<evidence type="ECO:0000256" key="2">
    <source>
        <dbReference type="ARBA" id="ARBA00022741"/>
    </source>
</evidence>
<dbReference type="Gene3D" id="3.30.260.10">
    <property type="entry name" value="TCP-1-like chaperonin intermediate domain"/>
    <property type="match status" value="1"/>
</dbReference>
<dbReference type="NCBIfam" id="TIGR02348">
    <property type="entry name" value="GroEL"/>
    <property type="match status" value="1"/>
</dbReference>
<keyword evidence="2 6" id="KW-0547">Nucleotide-binding</keyword>
<feature type="binding site" evidence="6">
    <location>
        <position position="50"/>
    </location>
    <ligand>
        <name>ATP</name>
        <dbReference type="ChEBI" id="CHEBI:30616"/>
    </ligand>
</feature>
<dbReference type="InterPro" id="IPR027410">
    <property type="entry name" value="TCP-1-like_intermed_sf"/>
</dbReference>
<comment type="subunit">
    <text evidence="6 8">Forms a cylinder of 14 subunits composed of two heptameric rings stacked back-to-back. Interacts with the co-chaperonin GroES.</text>
</comment>
<comment type="caution">
    <text evidence="6">Lacks conserved residue(s) required for the propagation of feature annotation.</text>
</comment>
<sequence>MAKSIKFDIEARDGIKRGVDALANAVKVTLGPKGRNVIIGKSFGAPQVTKDGVTVAKEIELEDPLENMGAQMVKEVASKTNDLAGDGTTTATVLAQAIVKEGLKNVAAGANPMDLKRGIDKAVAAIVEELEKQAKKVGNSSEMIKQVASISANNDDAIGELVAKAFNKVGKEGVITVEEAKGLDTYVDVVEGMQFDRGYLSPYFVTDADKMIADLENPYVLLFDKKISNLQEILPILEPVAQSGRPLLIIAEDVDGQALATLVVNKLRGGLKIAAVKAPGFGDRRKAMLEDIAILTGGVVISEERGFSLENADLSMLGTAETITVDKDNTTIVNGAGKAEDIKARVNQIKAQIETTTSDYDKEKLQERLAKLAGGVAVLYVGAASEVEMKEKKDRVDDALHATRAAVEEGIVAGGGVALVRAKSVLEKLASENNDEATGIQIVARAIESPLRTIVENAGGEGSVVVAKVMEGKKDFGFDAKTETYVDMLKAGIIDPKKVTRIALENAASVAGMILTTECALVDIKEDSPSMPMGGGGMPGMM</sequence>
<reference evidence="9 10" key="1">
    <citation type="submission" date="2018-06" db="EMBL/GenBank/DDBJ databases">
        <title>Genomic Encyclopedia of Archaeal and Bacterial Type Strains, Phase II (KMG-II): from individual species to whole genera.</title>
        <authorList>
            <person name="Goeker M."/>
        </authorList>
    </citation>
    <scope>NUCLEOTIDE SEQUENCE [LARGE SCALE GENOMIC DNA]</scope>
    <source>
        <strain evidence="9 10">DSM 12408</strain>
    </source>
</reference>
<proteinExistence type="inferred from homology"/>
<dbReference type="NCBIfam" id="NF009488">
    <property type="entry name" value="PRK12850.1"/>
    <property type="match status" value="1"/>
</dbReference>
<keyword evidence="10" id="KW-1185">Reference proteome</keyword>
<feature type="binding site" evidence="6">
    <location>
        <position position="415"/>
    </location>
    <ligand>
        <name>ATP</name>
        <dbReference type="ChEBI" id="CHEBI:30616"/>
    </ligand>
</feature>
<dbReference type="FunFam" id="1.10.560.10:FF:000001">
    <property type="entry name" value="60 kDa chaperonin"/>
    <property type="match status" value="1"/>
</dbReference>
<feature type="binding site" evidence="6">
    <location>
        <begin position="86"/>
        <end position="90"/>
    </location>
    <ligand>
        <name>ATP</name>
        <dbReference type="ChEBI" id="CHEBI:30616"/>
    </ligand>
</feature>
<evidence type="ECO:0000256" key="3">
    <source>
        <dbReference type="ARBA" id="ARBA00022840"/>
    </source>
</evidence>
<dbReference type="GO" id="GO:0042026">
    <property type="term" value="P:protein refolding"/>
    <property type="evidence" value="ECO:0007669"/>
    <property type="project" value="UniProtKB-UniRule"/>
</dbReference>
<dbReference type="SUPFAM" id="SSF52029">
    <property type="entry name" value="GroEL apical domain-like"/>
    <property type="match status" value="1"/>
</dbReference>
<dbReference type="GO" id="GO:0005524">
    <property type="term" value="F:ATP binding"/>
    <property type="evidence" value="ECO:0007669"/>
    <property type="project" value="UniProtKB-UniRule"/>
</dbReference>
<evidence type="ECO:0000313" key="9">
    <source>
        <dbReference type="EMBL" id="RAJ22359.1"/>
    </source>
</evidence>
<dbReference type="EC" id="5.6.1.7" evidence="6"/>
<evidence type="ECO:0000256" key="7">
    <source>
        <dbReference type="RuleBase" id="RU000418"/>
    </source>
</evidence>
<dbReference type="AlphaFoldDB" id="A0A1A7QHE2"/>
<dbReference type="EMBL" id="QLLQ01000010">
    <property type="protein sequence ID" value="RAJ22359.1"/>
    <property type="molecule type" value="Genomic_DNA"/>
</dbReference>
<dbReference type="GO" id="GO:0140662">
    <property type="term" value="F:ATP-dependent protein folding chaperone"/>
    <property type="evidence" value="ECO:0007669"/>
    <property type="project" value="InterPro"/>
</dbReference>
<dbReference type="GO" id="GO:0051082">
    <property type="term" value="F:unfolded protein binding"/>
    <property type="evidence" value="ECO:0007669"/>
    <property type="project" value="UniProtKB-UniRule"/>
</dbReference>
<evidence type="ECO:0000256" key="8">
    <source>
        <dbReference type="RuleBase" id="RU000419"/>
    </source>
</evidence>
<dbReference type="PANTHER" id="PTHR45633">
    <property type="entry name" value="60 KDA HEAT SHOCK PROTEIN, MITOCHONDRIAL"/>
    <property type="match status" value="1"/>
</dbReference>
<dbReference type="Gene3D" id="1.10.560.10">
    <property type="entry name" value="GroEL-like equatorial domain"/>
    <property type="match status" value="1"/>
</dbReference>
<keyword evidence="3 6" id="KW-0067">ATP-binding</keyword>
<comment type="similarity">
    <text evidence="1 6 7">Belongs to the chaperonin (HSP60) family.</text>
</comment>
<evidence type="ECO:0000256" key="1">
    <source>
        <dbReference type="ARBA" id="ARBA00006607"/>
    </source>
</evidence>
<dbReference type="InterPro" id="IPR027409">
    <property type="entry name" value="GroEL-like_apical_dom_sf"/>
</dbReference>
<dbReference type="NCBIfam" id="NF009489">
    <property type="entry name" value="PRK12851.1"/>
    <property type="match status" value="1"/>
</dbReference>
<keyword evidence="5 6" id="KW-0413">Isomerase</keyword>
<dbReference type="HAMAP" id="MF_00600">
    <property type="entry name" value="CH60"/>
    <property type="match status" value="1"/>
</dbReference>
<dbReference type="STRING" id="49280.A9996_19105"/>
<dbReference type="InterPro" id="IPR002423">
    <property type="entry name" value="Cpn60/GroEL/TCP-1"/>
</dbReference>
<comment type="function">
    <text evidence="6 8">Together with its co-chaperonin GroES, plays an essential role in assisting protein folding. The GroEL-GroES system forms a nano-cage that allows encapsulation of the non-native substrate proteins and provides a physical environment optimized to promote and accelerate protein folding.</text>
</comment>
<keyword evidence="6" id="KW-0963">Cytoplasm</keyword>
<evidence type="ECO:0000256" key="5">
    <source>
        <dbReference type="ARBA" id="ARBA00023235"/>
    </source>
</evidence>
<dbReference type="NCBIfam" id="NF009487">
    <property type="entry name" value="PRK12849.1"/>
    <property type="match status" value="1"/>
</dbReference>
<comment type="subcellular location">
    <subcellularLocation>
        <location evidence="6">Cytoplasm</location>
    </subcellularLocation>
</comment>
<dbReference type="OrthoDB" id="9766614at2"/>
<dbReference type="GO" id="GO:0005737">
    <property type="term" value="C:cytoplasm"/>
    <property type="evidence" value="ECO:0007669"/>
    <property type="project" value="UniProtKB-SubCell"/>
</dbReference>
<dbReference type="Proteomes" id="UP000248987">
    <property type="component" value="Unassembled WGS sequence"/>
</dbReference>
<feature type="binding site" evidence="6">
    <location>
        <begin position="29"/>
        <end position="32"/>
    </location>
    <ligand>
        <name>ATP</name>
        <dbReference type="ChEBI" id="CHEBI:30616"/>
    </ligand>
</feature>